<keyword evidence="1" id="KW-0449">Lipoprotein</keyword>
<dbReference type="OrthoDB" id="54751at2"/>
<gene>
    <name evidence="1" type="primary">lipO_3</name>
    <name evidence="1" type="ORF">CLORY_01260</name>
</gene>
<name>A0A1V4IYW2_9CLOT</name>
<dbReference type="EMBL" id="MZGV01000001">
    <property type="protein sequence ID" value="OPJ65126.1"/>
    <property type="molecule type" value="Genomic_DNA"/>
</dbReference>
<dbReference type="PANTHER" id="PTHR43649">
    <property type="entry name" value="ARABINOSE-BINDING PROTEIN-RELATED"/>
    <property type="match status" value="1"/>
</dbReference>
<dbReference type="Proteomes" id="UP000190080">
    <property type="component" value="Unassembled WGS sequence"/>
</dbReference>
<comment type="caution">
    <text evidence="1">The sequence shown here is derived from an EMBL/GenBank/DDBJ whole genome shotgun (WGS) entry which is preliminary data.</text>
</comment>
<accession>A0A1V4IYW2</accession>
<dbReference type="InterPro" id="IPR050490">
    <property type="entry name" value="Bact_solute-bd_prot1"/>
</dbReference>
<dbReference type="Gene3D" id="3.40.190.10">
    <property type="entry name" value="Periplasmic binding protein-like II"/>
    <property type="match status" value="2"/>
</dbReference>
<sequence>MLMKKIAKIISIIVTLCILLSGCSKKINKNRNITKITMFSEDANRDDDGFQNPVAKEITEKTGISLDIQYPTINVIQQIKILVAGKEYPDLIFAKGANLDTFINAGAMRDLTPLINKYAPNLKKLYKGKWNTMQYSEKNKAIYALDSVAVDDKQLQPSMGFELQNAVVRELGYPKMRTVKDFENALIKYKRKHPSIDGKPTIALSLLTSDWYWDITLGNGATFALGEPDDGNWYVDPKTYKVEYKFARSNEKQYYKWLNHMNNMGLLDPDSFVQKPDEYISKIASGRVLGLIDAKWDYCKGEDILRTEGKFERTYGMYPVQLTKHTKAADFKSVKYSGSWGIGISTSCKDPAKVIKFLDWMASDEGQILRNWGVKGKNYNIVNGKRKLTDKDKNDMVNDNDYKRRTGIGAYLYPFPRWGSCKKDSTGQYYSTTNKQSIIDSYSSIEKEVLKGYGVKMWKDLYPSSRKFKVSPWGKAFMLGFPSDSASADKLNKCEKIAKEELIEMVLNSPDNFDKDWNNFVKKLKANGVEQVNKKFTKILRNRMKLDNR</sequence>
<evidence type="ECO:0000313" key="1">
    <source>
        <dbReference type="EMBL" id="OPJ65126.1"/>
    </source>
</evidence>
<evidence type="ECO:0000313" key="2">
    <source>
        <dbReference type="Proteomes" id="UP000190080"/>
    </source>
</evidence>
<dbReference type="Pfam" id="PF01547">
    <property type="entry name" value="SBP_bac_1"/>
    <property type="match status" value="1"/>
</dbReference>
<keyword evidence="2" id="KW-1185">Reference proteome</keyword>
<dbReference type="STRING" id="1450648.CLORY_01260"/>
<proteinExistence type="predicted"/>
<dbReference type="SUPFAM" id="SSF53850">
    <property type="entry name" value="Periplasmic binding protein-like II"/>
    <property type="match status" value="1"/>
</dbReference>
<protein>
    <submittedName>
        <fullName evidence="1">Lipoprotein LipO</fullName>
    </submittedName>
</protein>
<organism evidence="1 2">
    <name type="scientific">Clostridium oryzae</name>
    <dbReference type="NCBI Taxonomy" id="1450648"/>
    <lineage>
        <taxon>Bacteria</taxon>
        <taxon>Bacillati</taxon>
        <taxon>Bacillota</taxon>
        <taxon>Clostridia</taxon>
        <taxon>Eubacteriales</taxon>
        <taxon>Clostridiaceae</taxon>
        <taxon>Clostridium</taxon>
    </lineage>
</organism>
<dbReference type="AlphaFoldDB" id="A0A1V4IYW2"/>
<dbReference type="PANTHER" id="PTHR43649:SF12">
    <property type="entry name" value="DIACETYLCHITOBIOSE BINDING PROTEIN DASA"/>
    <property type="match status" value="1"/>
</dbReference>
<dbReference type="PROSITE" id="PS51257">
    <property type="entry name" value="PROKAR_LIPOPROTEIN"/>
    <property type="match status" value="1"/>
</dbReference>
<reference evidence="1 2" key="1">
    <citation type="submission" date="2017-03" db="EMBL/GenBank/DDBJ databases">
        <title>Genome sequence of Clostridium oryzae DSM 28571.</title>
        <authorList>
            <person name="Poehlein A."/>
            <person name="Daniel R."/>
        </authorList>
    </citation>
    <scope>NUCLEOTIDE SEQUENCE [LARGE SCALE GENOMIC DNA]</scope>
    <source>
        <strain evidence="1 2">DSM 28571</strain>
    </source>
</reference>
<dbReference type="InterPro" id="IPR006059">
    <property type="entry name" value="SBP"/>
</dbReference>